<keyword evidence="11" id="KW-1185">Reference proteome</keyword>
<dbReference type="GO" id="GO:0004190">
    <property type="term" value="F:aspartic-type endopeptidase activity"/>
    <property type="evidence" value="ECO:0007669"/>
    <property type="project" value="UniProtKB-KW"/>
</dbReference>
<evidence type="ECO:0000256" key="4">
    <source>
        <dbReference type="ARBA" id="ARBA00022801"/>
    </source>
</evidence>
<evidence type="ECO:0000256" key="6">
    <source>
        <dbReference type="PIRSR" id="PIRSR601461-2"/>
    </source>
</evidence>
<feature type="active site" evidence="5">
    <location>
        <position position="292"/>
    </location>
</feature>
<keyword evidence="4 7" id="KW-0378">Hydrolase</keyword>
<evidence type="ECO:0000313" key="11">
    <source>
        <dbReference type="Proteomes" id="UP000557566"/>
    </source>
</evidence>
<evidence type="ECO:0000313" key="10">
    <source>
        <dbReference type="EMBL" id="KAF4507161.1"/>
    </source>
</evidence>
<dbReference type="SUPFAM" id="SSF50630">
    <property type="entry name" value="Acid proteases"/>
    <property type="match status" value="1"/>
</dbReference>
<dbReference type="PANTHER" id="PTHR47966">
    <property type="entry name" value="BETA-SITE APP-CLEAVING ENZYME, ISOFORM A-RELATED"/>
    <property type="match status" value="1"/>
</dbReference>
<evidence type="ECO:0000256" key="2">
    <source>
        <dbReference type="ARBA" id="ARBA00022670"/>
    </source>
</evidence>
<dbReference type="GO" id="GO:0006508">
    <property type="term" value="P:proteolysis"/>
    <property type="evidence" value="ECO:0007669"/>
    <property type="project" value="UniProtKB-KW"/>
</dbReference>
<dbReference type="InterPro" id="IPR001461">
    <property type="entry name" value="Aspartic_peptidase_A1"/>
</dbReference>
<sequence length="413" mass="45141">MQTVGLLFVLLAALSAALAVPLESPGGSFALIVAKRNGEKRDFYHDLAASHRKWGTATPGEAVQMLALAKGESQVKVQPMAQDMVYLAEAEIGTPPQKIKLALDTGSSDVWVQSTDTRYRVNRHGPWPARYSPNASTSAHQVDKAAWNIIYADASSAIGVVYRDTIRIGDLEVKDAPIESAAMISDAFEMETGFSGIMGLAKQLNNSIAPPEPTFLSLLRRQLKTPVFSVDLRRNASSRFDFGHIDESLASDNITWLQSNPANPHWSVDLELTSWTGNETVWLYHKFEAIVDTGTSLMFIPDILASMYWDQVPGVQTAPLAHASYRFPCAISDKLPDVLFKLPGTEHVLTIPGRYLNYGPTGQDPTMCWGGMQGSGQLGNTTILGDAMLKALFVAFDMEKGRIGFANKKLHDV</sequence>
<dbReference type="InterPro" id="IPR001969">
    <property type="entry name" value="Aspartic_peptidase_AS"/>
</dbReference>
<keyword evidence="8" id="KW-0732">Signal</keyword>
<feature type="active site" evidence="5">
    <location>
        <position position="104"/>
    </location>
</feature>
<dbReference type="InterPro" id="IPR034163">
    <property type="entry name" value="Aspergillopepsin-like_cat_dom"/>
</dbReference>
<accession>A0A8H4PNG4</accession>
<evidence type="ECO:0000256" key="8">
    <source>
        <dbReference type="SAM" id="SignalP"/>
    </source>
</evidence>
<dbReference type="CDD" id="cd06097">
    <property type="entry name" value="Aspergillopepsin_like"/>
    <property type="match status" value="1"/>
</dbReference>
<dbReference type="PRINTS" id="PR00792">
    <property type="entry name" value="PEPSIN"/>
</dbReference>
<dbReference type="Gene3D" id="2.40.70.10">
    <property type="entry name" value="Acid Proteases"/>
    <property type="match status" value="2"/>
</dbReference>
<dbReference type="PROSITE" id="PS00141">
    <property type="entry name" value="ASP_PROTEASE"/>
    <property type="match status" value="2"/>
</dbReference>
<keyword evidence="6" id="KW-1015">Disulfide bond</keyword>
<evidence type="ECO:0000256" key="7">
    <source>
        <dbReference type="RuleBase" id="RU000454"/>
    </source>
</evidence>
<dbReference type="Pfam" id="PF00026">
    <property type="entry name" value="Asp"/>
    <property type="match status" value="1"/>
</dbReference>
<keyword evidence="3 7" id="KW-0064">Aspartyl protease</keyword>
<comment type="similarity">
    <text evidence="1 7">Belongs to the peptidase A1 family.</text>
</comment>
<feature type="signal peptide" evidence="8">
    <location>
        <begin position="1"/>
        <end position="19"/>
    </location>
</feature>
<evidence type="ECO:0000256" key="5">
    <source>
        <dbReference type="PIRSR" id="PIRSR601461-1"/>
    </source>
</evidence>
<dbReference type="PROSITE" id="PS51767">
    <property type="entry name" value="PEPTIDASE_A1"/>
    <property type="match status" value="1"/>
</dbReference>
<dbReference type="InterPro" id="IPR021109">
    <property type="entry name" value="Peptidase_aspartic_dom_sf"/>
</dbReference>
<keyword evidence="2 7" id="KW-0645">Protease</keyword>
<evidence type="ECO:0000259" key="9">
    <source>
        <dbReference type="PROSITE" id="PS51767"/>
    </source>
</evidence>
<name>A0A8H4PNG4_9HYPO</name>
<comment type="caution">
    <text evidence="10">The sequence shown here is derived from an EMBL/GenBank/DDBJ whole genome shotgun (WGS) entry which is preliminary data.</text>
</comment>
<protein>
    <recommendedName>
        <fullName evidence="9">Peptidase A1 domain-containing protein</fullName>
    </recommendedName>
</protein>
<feature type="disulfide bond" evidence="6">
    <location>
        <begin position="329"/>
        <end position="368"/>
    </location>
</feature>
<feature type="domain" description="Peptidase A1" evidence="9">
    <location>
        <begin position="86"/>
        <end position="406"/>
    </location>
</feature>
<feature type="chain" id="PRO_5034541970" description="Peptidase A1 domain-containing protein" evidence="8">
    <location>
        <begin position="20"/>
        <end position="413"/>
    </location>
</feature>
<dbReference type="EMBL" id="JAAVMX010000006">
    <property type="protein sequence ID" value="KAF4507161.1"/>
    <property type="molecule type" value="Genomic_DNA"/>
</dbReference>
<evidence type="ECO:0000256" key="3">
    <source>
        <dbReference type="ARBA" id="ARBA00022750"/>
    </source>
</evidence>
<organism evidence="10 11">
    <name type="scientific">Ophiocordyceps sinensis</name>
    <dbReference type="NCBI Taxonomy" id="72228"/>
    <lineage>
        <taxon>Eukaryota</taxon>
        <taxon>Fungi</taxon>
        <taxon>Dikarya</taxon>
        <taxon>Ascomycota</taxon>
        <taxon>Pezizomycotina</taxon>
        <taxon>Sordariomycetes</taxon>
        <taxon>Hypocreomycetidae</taxon>
        <taxon>Hypocreales</taxon>
        <taxon>Ophiocordycipitaceae</taxon>
        <taxon>Ophiocordyceps</taxon>
    </lineage>
</organism>
<dbReference type="Proteomes" id="UP000557566">
    <property type="component" value="Unassembled WGS sequence"/>
</dbReference>
<evidence type="ECO:0000256" key="1">
    <source>
        <dbReference type="ARBA" id="ARBA00007447"/>
    </source>
</evidence>
<dbReference type="PANTHER" id="PTHR47966:SF1">
    <property type="entry name" value="ASPARTYL PROTEINASE"/>
    <property type="match status" value="1"/>
</dbReference>
<reference evidence="10 11" key="1">
    <citation type="journal article" date="2020" name="Genome Biol. Evol.">
        <title>A new high-quality draft genome assembly of the Chinese cordyceps Ophiocordyceps sinensis.</title>
        <authorList>
            <person name="Shu R."/>
            <person name="Zhang J."/>
            <person name="Meng Q."/>
            <person name="Zhang H."/>
            <person name="Zhou G."/>
            <person name="Li M."/>
            <person name="Wu P."/>
            <person name="Zhao Y."/>
            <person name="Chen C."/>
            <person name="Qin Q."/>
        </authorList>
    </citation>
    <scope>NUCLEOTIDE SEQUENCE [LARGE SCALE GENOMIC DNA]</scope>
    <source>
        <strain evidence="10 11">IOZ07</strain>
    </source>
</reference>
<dbReference type="InterPro" id="IPR033121">
    <property type="entry name" value="PEPTIDASE_A1"/>
</dbReference>
<proteinExistence type="inferred from homology"/>
<gene>
    <name evidence="10" type="ORF">G6O67_005828</name>
</gene>
<dbReference type="AlphaFoldDB" id="A0A8H4PNG4"/>
<dbReference type="OrthoDB" id="2747330at2759"/>